<evidence type="ECO:0000256" key="1">
    <source>
        <dbReference type="SAM" id="MobiDB-lite"/>
    </source>
</evidence>
<sequence>MRATPPAPPLRHPCAPPLPSPPLPAPPVRHPRSQLERSKGRKSLQNSRERAVWVPSTATPRRYSAPLLRAATPRRGQSAGVIWPTTP</sequence>
<evidence type="ECO:0000313" key="2">
    <source>
        <dbReference type="EMBL" id="RFA14786.1"/>
    </source>
</evidence>
<reference evidence="2 3" key="1">
    <citation type="submission" date="2017-04" db="EMBL/GenBank/DDBJ databases">
        <title>Comparative genome analysis of Subtercola boreus.</title>
        <authorList>
            <person name="Cho Y.-J."/>
            <person name="Cho A."/>
            <person name="Kim O.-S."/>
            <person name="Lee J.-I."/>
        </authorList>
    </citation>
    <scope>NUCLEOTIDE SEQUENCE [LARGE SCALE GENOMIC DNA]</scope>
    <source>
        <strain evidence="2 3">P27479</strain>
    </source>
</reference>
<name>A0A3E0VY18_9MICO</name>
<dbReference type="Proteomes" id="UP000256541">
    <property type="component" value="Unassembled WGS sequence"/>
</dbReference>
<feature type="region of interest" description="Disordered" evidence="1">
    <location>
        <begin position="1"/>
        <end position="87"/>
    </location>
</feature>
<accession>A0A3E0VY18</accession>
<feature type="compositionally biased region" description="Pro residues" evidence="1">
    <location>
        <begin position="1"/>
        <end position="28"/>
    </location>
</feature>
<evidence type="ECO:0000313" key="3">
    <source>
        <dbReference type="Proteomes" id="UP000256541"/>
    </source>
</evidence>
<gene>
    <name evidence="2" type="ORF">B7R22_08730</name>
</gene>
<organism evidence="2 3">
    <name type="scientific">Subtercola boreus</name>
    <dbReference type="NCBI Taxonomy" id="120213"/>
    <lineage>
        <taxon>Bacteria</taxon>
        <taxon>Bacillati</taxon>
        <taxon>Actinomycetota</taxon>
        <taxon>Actinomycetes</taxon>
        <taxon>Micrococcales</taxon>
        <taxon>Microbacteriaceae</taxon>
        <taxon>Subtercola</taxon>
    </lineage>
</organism>
<dbReference type="EMBL" id="NBXB01000027">
    <property type="protein sequence ID" value="RFA14786.1"/>
    <property type="molecule type" value="Genomic_DNA"/>
</dbReference>
<comment type="caution">
    <text evidence="2">The sequence shown here is derived from an EMBL/GenBank/DDBJ whole genome shotgun (WGS) entry which is preliminary data.</text>
</comment>
<proteinExistence type="predicted"/>
<dbReference type="AlphaFoldDB" id="A0A3E0VY18"/>
<protein>
    <submittedName>
        <fullName evidence="2">Uncharacterized protein</fullName>
    </submittedName>
</protein>